<dbReference type="CDD" id="cd02248">
    <property type="entry name" value="Peptidase_C1A"/>
    <property type="match status" value="1"/>
</dbReference>
<dbReference type="PROSITE" id="PS00139">
    <property type="entry name" value="THIOL_PROTEASE_CYS"/>
    <property type="match status" value="1"/>
</dbReference>
<keyword evidence="5 10" id="KW-1133">Transmembrane helix</keyword>
<evidence type="ECO:0000256" key="1">
    <source>
        <dbReference type="ARBA" id="ARBA00004606"/>
    </source>
</evidence>
<dbReference type="InterPro" id="IPR038765">
    <property type="entry name" value="Papain-like_cys_pep_sf"/>
</dbReference>
<evidence type="ECO:0000256" key="4">
    <source>
        <dbReference type="ARBA" id="ARBA00022968"/>
    </source>
</evidence>
<dbReference type="Gene3D" id="1.10.287.2250">
    <property type="match status" value="1"/>
</dbReference>
<feature type="transmembrane region" description="Helical" evidence="10">
    <location>
        <begin position="37"/>
        <end position="56"/>
    </location>
</feature>
<dbReference type="Pfam" id="PF08246">
    <property type="entry name" value="Inhibitor_I29"/>
    <property type="match status" value="1"/>
</dbReference>
<dbReference type="Proteomes" id="UP000195521">
    <property type="component" value="Unassembled WGS sequence"/>
</dbReference>
<evidence type="ECO:0000256" key="8">
    <source>
        <dbReference type="ARBA" id="ARBA00023157"/>
    </source>
</evidence>
<dbReference type="InterPro" id="IPR039417">
    <property type="entry name" value="Peptidase_C1A_papain-like"/>
</dbReference>
<gene>
    <name evidence="13" type="ORF">PGO_091230</name>
</gene>
<dbReference type="SMART" id="SM00848">
    <property type="entry name" value="Inhibitor_I29"/>
    <property type="match status" value="1"/>
</dbReference>
<evidence type="ECO:0000256" key="2">
    <source>
        <dbReference type="ARBA" id="ARBA00008455"/>
    </source>
</evidence>
<evidence type="ECO:0000256" key="6">
    <source>
        <dbReference type="ARBA" id="ARBA00023136"/>
    </source>
</evidence>
<keyword evidence="3 10" id="KW-0812">Transmembrane</keyword>
<evidence type="ECO:0000256" key="7">
    <source>
        <dbReference type="ARBA" id="ARBA00023145"/>
    </source>
</evidence>
<evidence type="ECO:0000259" key="12">
    <source>
        <dbReference type="SMART" id="SM00848"/>
    </source>
</evidence>
<dbReference type="RefSeq" id="XP_028543513.1">
    <property type="nucleotide sequence ID" value="XM_028687712.1"/>
</dbReference>
<dbReference type="SMART" id="SM00645">
    <property type="entry name" value="Pept_C1"/>
    <property type="match status" value="1"/>
</dbReference>
<evidence type="ECO:0000313" key="14">
    <source>
        <dbReference type="Proteomes" id="UP000195521"/>
    </source>
</evidence>
<sequence length="493" mass="57198">MEYHMQYNSKLPISDEKESFMEKGNYGKVNLKKKKHYLIALSVLVICIFACTTFYFSKSAKNDDLYKQTLEGNANDDYIINFILRTKNGKKFIASKLQELILNYDKKNDNRENKTTSQRFVKEKKCNDGRCGISPYGKNVPNVGIIPNPNALNTHIDTQFMMSNLESLNQFYMFIKKHGKEYKTPDEMQRRFMAFSENLKNIQTHNSNPNKLYKKGMNHFGDLTFEEFQKKYLTLKKIDFKTNVNKMPRFKDYEDIITKYKPEDGTFDYVKHDWRELNAVTPVKNQHMCGACWAFSTVGTVESQYAIRRNELVSLSEQEMVDCSFKNYGCNGGTIPLAYEDMLDLGGLCKENEYPYVDITPELCDIDRCKNKYKITTYTEIPQLRFKEAIKFIGPISVSICASNDFSFYEGGIFDGPCSISANHAVILVGYGMEEVYDAMTKKNLKHYYYLIRNSWGDKWGEKGYMKIETDEFGLQKTCGLGEQAFIPLIDEF</sequence>
<dbReference type="OMA" id="CDIDRCK"/>
<dbReference type="GeneID" id="39747642"/>
<protein>
    <submittedName>
        <fullName evidence="13">Cysteine proteinase gondepain 3</fullName>
    </submittedName>
</protein>
<feature type="domain" description="Cathepsin propeptide inhibitor" evidence="12">
    <location>
        <begin position="171"/>
        <end position="228"/>
    </location>
</feature>
<name>A0A1Y1JLJ8_PLAGO</name>
<keyword evidence="8" id="KW-1015">Disulfide bond</keyword>
<dbReference type="GO" id="GO:0006508">
    <property type="term" value="P:proteolysis"/>
    <property type="evidence" value="ECO:0007669"/>
    <property type="project" value="InterPro"/>
</dbReference>
<dbReference type="AlphaFoldDB" id="A0A1Y1JLJ8"/>
<dbReference type="PRINTS" id="PR00705">
    <property type="entry name" value="PAPAIN"/>
</dbReference>
<proteinExistence type="inferred from homology"/>
<dbReference type="OrthoDB" id="190265at2759"/>
<comment type="subcellular location">
    <subcellularLocation>
        <location evidence="1">Membrane</location>
        <topology evidence="1">Single-pass type II membrane protein</topology>
    </subcellularLocation>
</comment>
<dbReference type="InterPro" id="IPR000668">
    <property type="entry name" value="Peptidase_C1A_C"/>
</dbReference>
<keyword evidence="14" id="KW-1185">Reference proteome</keyword>
<keyword evidence="7" id="KW-0865">Zymogen</keyword>
<dbReference type="EMBL" id="BDQF01000010">
    <property type="protein sequence ID" value="GAW80924.1"/>
    <property type="molecule type" value="Genomic_DNA"/>
</dbReference>
<dbReference type="InterPro" id="IPR013201">
    <property type="entry name" value="Prot_inhib_I29"/>
</dbReference>
<dbReference type="GO" id="GO:0016020">
    <property type="term" value="C:membrane"/>
    <property type="evidence" value="ECO:0007669"/>
    <property type="project" value="UniProtKB-SubCell"/>
</dbReference>
<dbReference type="PANTHER" id="PTHR12411">
    <property type="entry name" value="CYSTEINE PROTEASE FAMILY C1-RELATED"/>
    <property type="match status" value="1"/>
</dbReference>
<reference evidence="14" key="1">
    <citation type="submission" date="2017-04" db="EMBL/GenBank/DDBJ databases">
        <title>Plasmodium gonderi genome.</title>
        <authorList>
            <person name="Arisue N."/>
            <person name="Honma H."/>
            <person name="Kawai S."/>
            <person name="Tougan T."/>
            <person name="Tanabe K."/>
            <person name="Horii T."/>
        </authorList>
    </citation>
    <scope>NUCLEOTIDE SEQUENCE [LARGE SCALE GENOMIC DNA]</scope>
    <source>
        <strain evidence="14">ATCC 30045</strain>
    </source>
</reference>
<evidence type="ECO:0000256" key="5">
    <source>
        <dbReference type="ARBA" id="ARBA00022989"/>
    </source>
</evidence>
<dbReference type="GO" id="GO:0008234">
    <property type="term" value="F:cysteine-type peptidase activity"/>
    <property type="evidence" value="ECO:0007669"/>
    <property type="project" value="InterPro"/>
</dbReference>
<dbReference type="SUPFAM" id="SSF54001">
    <property type="entry name" value="Cysteine proteinases"/>
    <property type="match status" value="1"/>
</dbReference>
<comment type="similarity">
    <text evidence="2">Belongs to the peptidase C1 family.</text>
</comment>
<dbReference type="InterPro" id="IPR000169">
    <property type="entry name" value="Pept_cys_AS"/>
</dbReference>
<evidence type="ECO:0000256" key="10">
    <source>
        <dbReference type="SAM" id="Phobius"/>
    </source>
</evidence>
<evidence type="ECO:0000256" key="3">
    <source>
        <dbReference type="ARBA" id="ARBA00022692"/>
    </source>
</evidence>
<accession>A0A1Y1JLJ8</accession>
<organism evidence="13 14">
    <name type="scientific">Plasmodium gonderi</name>
    <dbReference type="NCBI Taxonomy" id="77519"/>
    <lineage>
        <taxon>Eukaryota</taxon>
        <taxon>Sar</taxon>
        <taxon>Alveolata</taxon>
        <taxon>Apicomplexa</taxon>
        <taxon>Aconoidasida</taxon>
        <taxon>Haemosporida</taxon>
        <taxon>Plasmodiidae</taxon>
        <taxon>Plasmodium</taxon>
        <taxon>Plasmodium (Plasmodium)</taxon>
    </lineage>
</organism>
<dbReference type="Pfam" id="PF00112">
    <property type="entry name" value="Peptidase_C1"/>
    <property type="match status" value="1"/>
</dbReference>
<evidence type="ECO:0000259" key="11">
    <source>
        <dbReference type="SMART" id="SM00645"/>
    </source>
</evidence>
<feature type="domain" description="Peptidase C1A papain C-terminal" evidence="11">
    <location>
        <begin position="268"/>
        <end position="489"/>
    </location>
</feature>
<keyword evidence="9" id="KW-0325">Glycoprotein</keyword>
<comment type="caution">
    <text evidence="13">The sequence shown here is derived from an EMBL/GenBank/DDBJ whole genome shotgun (WGS) entry which is preliminary data.</text>
</comment>
<keyword evidence="6 10" id="KW-0472">Membrane</keyword>
<evidence type="ECO:0000313" key="13">
    <source>
        <dbReference type="EMBL" id="GAW80924.1"/>
    </source>
</evidence>
<dbReference type="InterPro" id="IPR013128">
    <property type="entry name" value="Peptidase_C1A"/>
</dbReference>
<dbReference type="Gene3D" id="3.90.70.10">
    <property type="entry name" value="Cysteine proteinases"/>
    <property type="match status" value="1"/>
</dbReference>
<keyword evidence="4" id="KW-0735">Signal-anchor</keyword>
<evidence type="ECO:0000256" key="9">
    <source>
        <dbReference type="ARBA" id="ARBA00023180"/>
    </source>
</evidence>